<feature type="transmembrane region" description="Helical" evidence="1">
    <location>
        <begin position="240"/>
        <end position="262"/>
    </location>
</feature>
<dbReference type="InterPro" id="IPR004445">
    <property type="entry name" value="GltS"/>
</dbReference>
<sequence>MSSWTLDITAGNFFLDFAWMGVLLVIATYLRSRVSILQKYLIPANLLAGTLGLILGANVLGWIDLTSDRLGTYVYHLLALLFIALSLRAPKSKMGLSSVRFGLIFISVYLVQAIIGLLIAFLLIYTFIPDLFAGIGLLPPLAFGMNPGIAYTIGTNWEQFGFESGGIVGLTFSAFGFLVAYTFGIWLVRRGIKKGWATYIKTDDELPDEVKKGILDEPKANEDEKITTSPENIESFSFHIGLIGFTFILTYLVVTLMEWGLISVGAENEVTTLWSFHFIIAAIVALFVRKIMDTTKASRVIDDTTMTRCSNLFMDFMIVASVAAISMVVVVQYWLPLLAISVLVTIATWGVIQYMTRDAFKQFEFERFATIFGNMTGTLQSALVLLRIVDSGMKSPASYNLVYGSGLALVFGFPLLLLINAPVHYFDDPTEGFWMVLFALIGYLMLLAIAWQYLKRNGD</sequence>
<dbReference type="RefSeq" id="WP_237853302.1">
    <property type="nucleotide sequence ID" value="NZ_JAKLWS010000007.1"/>
</dbReference>
<comment type="caution">
    <text evidence="2">The sequence shown here is derived from an EMBL/GenBank/DDBJ whole genome shotgun (WGS) entry which is preliminary data.</text>
</comment>
<feature type="transmembrane region" description="Helical" evidence="1">
    <location>
        <begin position="73"/>
        <end position="89"/>
    </location>
</feature>
<feature type="transmembrane region" description="Helical" evidence="1">
    <location>
        <begin position="312"/>
        <end position="331"/>
    </location>
</feature>
<feature type="transmembrane region" description="Helical" evidence="1">
    <location>
        <begin position="101"/>
        <end position="128"/>
    </location>
</feature>
<protein>
    <recommendedName>
        <fullName evidence="4">Sodium:glutamate symporter</fullName>
    </recommendedName>
</protein>
<dbReference type="EMBL" id="JAKLWS010000007">
    <property type="protein sequence ID" value="MCG2588460.1"/>
    <property type="molecule type" value="Genomic_DNA"/>
</dbReference>
<accession>A0ABS9KC75</accession>
<feature type="transmembrane region" description="Helical" evidence="1">
    <location>
        <begin position="337"/>
        <end position="356"/>
    </location>
</feature>
<keyword evidence="3" id="KW-1185">Reference proteome</keyword>
<organism evidence="2 3">
    <name type="scientific">Rhodohalobacter sulfatireducens</name>
    <dbReference type="NCBI Taxonomy" id="2911366"/>
    <lineage>
        <taxon>Bacteria</taxon>
        <taxon>Pseudomonadati</taxon>
        <taxon>Balneolota</taxon>
        <taxon>Balneolia</taxon>
        <taxon>Balneolales</taxon>
        <taxon>Balneolaceae</taxon>
        <taxon>Rhodohalobacter</taxon>
    </lineage>
</organism>
<reference evidence="2" key="1">
    <citation type="submission" date="2022-01" db="EMBL/GenBank/DDBJ databases">
        <authorList>
            <person name="Wang Y."/>
        </authorList>
    </citation>
    <scope>NUCLEOTIDE SEQUENCE</scope>
    <source>
        <strain evidence="2">WB101</strain>
    </source>
</reference>
<reference evidence="2" key="2">
    <citation type="submission" date="2024-05" db="EMBL/GenBank/DDBJ databases">
        <title>Rhodohalobacter halophilus gen. nov., sp. nov., a moderately halophilic member of the family Balneolaceae.</title>
        <authorList>
            <person name="Xia J."/>
        </authorList>
    </citation>
    <scope>NUCLEOTIDE SEQUENCE</scope>
    <source>
        <strain evidence="2">WB101</strain>
    </source>
</reference>
<dbReference type="PANTHER" id="PTHR36178:SF1">
    <property type="entry name" value="SODIUM_GLUTAMATE SYMPORTER"/>
    <property type="match status" value="1"/>
</dbReference>
<feature type="transmembrane region" description="Helical" evidence="1">
    <location>
        <begin position="433"/>
        <end position="454"/>
    </location>
</feature>
<keyword evidence="1" id="KW-0472">Membrane</keyword>
<proteinExistence type="predicted"/>
<evidence type="ECO:0008006" key="4">
    <source>
        <dbReference type="Google" id="ProtNLM"/>
    </source>
</evidence>
<evidence type="ECO:0000256" key="1">
    <source>
        <dbReference type="SAM" id="Phobius"/>
    </source>
</evidence>
<evidence type="ECO:0000313" key="3">
    <source>
        <dbReference type="Proteomes" id="UP001165366"/>
    </source>
</evidence>
<gene>
    <name evidence="2" type="ORF">L6773_07790</name>
</gene>
<name>A0ABS9KC75_9BACT</name>
<keyword evidence="1" id="KW-0812">Transmembrane</keyword>
<dbReference type="PANTHER" id="PTHR36178">
    <property type="entry name" value="SLR0625 PROTEIN"/>
    <property type="match status" value="1"/>
</dbReference>
<evidence type="ECO:0000313" key="2">
    <source>
        <dbReference type="EMBL" id="MCG2588460.1"/>
    </source>
</evidence>
<feature type="transmembrane region" description="Helical" evidence="1">
    <location>
        <begin position="167"/>
        <end position="188"/>
    </location>
</feature>
<feature type="transmembrane region" description="Helical" evidence="1">
    <location>
        <begin position="274"/>
        <end position="292"/>
    </location>
</feature>
<feature type="transmembrane region" description="Helical" evidence="1">
    <location>
        <begin position="42"/>
        <end position="61"/>
    </location>
</feature>
<dbReference type="Proteomes" id="UP001165366">
    <property type="component" value="Unassembled WGS sequence"/>
</dbReference>
<feature type="transmembrane region" description="Helical" evidence="1">
    <location>
        <begin position="401"/>
        <end position="421"/>
    </location>
</feature>
<keyword evidence="1" id="KW-1133">Transmembrane helix</keyword>
<feature type="transmembrane region" description="Helical" evidence="1">
    <location>
        <begin position="12"/>
        <end position="30"/>
    </location>
</feature>